<protein>
    <submittedName>
        <fullName evidence="1">Uncharacterized protein</fullName>
    </submittedName>
</protein>
<evidence type="ECO:0000313" key="1">
    <source>
        <dbReference type="EMBL" id="RBI82304.1"/>
    </source>
</evidence>
<evidence type="ECO:0000313" key="2">
    <source>
        <dbReference type="Proteomes" id="UP000253370"/>
    </source>
</evidence>
<dbReference type="AlphaFoldDB" id="A0A365U5S1"/>
<dbReference type="Proteomes" id="UP000253370">
    <property type="component" value="Unassembled WGS sequence"/>
</dbReference>
<proteinExistence type="predicted"/>
<comment type="caution">
    <text evidence="1">The sequence shown here is derived from an EMBL/GenBank/DDBJ whole genome shotgun (WGS) entry which is preliminary data.</text>
</comment>
<feature type="non-terminal residue" evidence="1">
    <location>
        <position position="99"/>
    </location>
</feature>
<keyword evidence="2" id="KW-1185">Reference proteome</keyword>
<gene>
    <name evidence="1" type="ORF">DRV85_18850</name>
</gene>
<dbReference type="EMBL" id="QNTQ01000062">
    <property type="protein sequence ID" value="RBI82304.1"/>
    <property type="molecule type" value="Genomic_DNA"/>
</dbReference>
<reference evidence="1 2" key="1">
    <citation type="submission" date="2018-07" db="EMBL/GenBank/DDBJ databases">
        <title>Rhodosalinus sp. strain E84T genomic sequence and assembly.</title>
        <authorList>
            <person name="Liu Z.-W."/>
            <person name="Lu D.-C."/>
        </authorList>
    </citation>
    <scope>NUCLEOTIDE SEQUENCE [LARGE SCALE GENOMIC DNA]</scope>
    <source>
        <strain evidence="1 2">E84</strain>
    </source>
</reference>
<accession>A0A365U5S1</accession>
<sequence length="99" mass="10926">DLLTDVVLPVTVDALVPWSDLRPTRRDLMALSGIVLGNAADMAACFPELWSTAAAARQDRSRSVTNCYYRDLYNSQMSHSSAEVTYRPQGAGHRARTAR</sequence>
<organism evidence="1 2">
    <name type="scientific">Rhodosalinus halophilus</name>
    <dbReference type="NCBI Taxonomy" id="2259333"/>
    <lineage>
        <taxon>Bacteria</taxon>
        <taxon>Pseudomonadati</taxon>
        <taxon>Pseudomonadota</taxon>
        <taxon>Alphaproteobacteria</taxon>
        <taxon>Rhodobacterales</taxon>
        <taxon>Paracoccaceae</taxon>
        <taxon>Rhodosalinus</taxon>
    </lineage>
</organism>
<feature type="non-terminal residue" evidence="1">
    <location>
        <position position="1"/>
    </location>
</feature>
<name>A0A365U5S1_9RHOB</name>
<dbReference type="RefSeq" id="WP_233495599.1">
    <property type="nucleotide sequence ID" value="NZ_QNTQ01000062.1"/>
</dbReference>